<dbReference type="GO" id="GO:1990961">
    <property type="term" value="P:xenobiotic detoxification by transmembrane export across the plasma membrane"/>
    <property type="evidence" value="ECO:0007669"/>
    <property type="project" value="UniProtKB-ARBA"/>
</dbReference>
<proteinExistence type="inferred from homology"/>
<evidence type="ECO:0000256" key="6">
    <source>
        <dbReference type="ARBA" id="ARBA00023136"/>
    </source>
</evidence>
<evidence type="ECO:0000313" key="11">
    <source>
        <dbReference type="EMBL" id="RWR13699.1"/>
    </source>
</evidence>
<name>A0A443K743_9RHOB</name>
<dbReference type="Pfam" id="PF00893">
    <property type="entry name" value="Multi_Drug_Res"/>
    <property type="match status" value="1"/>
</dbReference>
<evidence type="ECO:0000256" key="5">
    <source>
        <dbReference type="ARBA" id="ARBA00022989"/>
    </source>
</evidence>
<dbReference type="PANTHER" id="PTHR30561:SF0">
    <property type="entry name" value="GUANIDINIUM EXPORTER"/>
    <property type="match status" value="1"/>
</dbReference>
<keyword evidence="4 9" id="KW-0812">Transmembrane</keyword>
<dbReference type="InterPro" id="IPR000390">
    <property type="entry name" value="Small_drug/metabolite_transptr"/>
</dbReference>
<accession>A0A443IZW0</accession>
<comment type="caution">
    <text evidence="13">The sequence shown here is derived from an EMBL/GenBank/DDBJ whole genome shotgun (WGS) entry which is preliminary data.</text>
</comment>
<dbReference type="Proteomes" id="UP000285295">
    <property type="component" value="Unassembled WGS sequence"/>
</dbReference>
<accession>A0A443K743</accession>
<dbReference type="FunFam" id="1.10.3730.20:FF:000001">
    <property type="entry name" value="Quaternary ammonium compound resistance transporter SugE"/>
    <property type="match status" value="1"/>
</dbReference>
<evidence type="ECO:0000256" key="7">
    <source>
        <dbReference type="ARBA" id="ARBA00038151"/>
    </source>
</evidence>
<comment type="similarity">
    <text evidence="7">Belongs to the drug/metabolite transporter (DMT) superfamily. Small multidrug resistance (SMR) (TC 2.A.7.1) family. Gdx/SugE subfamily.</text>
</comment>
<dbReference type="Gene3D" id="1.10.3730.20">
    <property type="match status" value="1"/>
</dbReference>
<dbReference type="AlphaFoldDB" id="A0A443K743"/>
<feature type="transmembrane region" description="Helical" evidence="10">
    <location>
        <begin position="27"/>
        <end position="49"/>
    </location>
</feature>
<dbReference type="GO" id="GO:0022857">
    <property type="term" value="F:transmembrane transporter activity"/>
    <property type="evidence" value="ECO:0007669"/>
    <property type="project" value="InterPro"/>
</dbReference>
<evidence type="ECO:0000256" key="1">
    <source>
        <dbReference type="ARBA" id="ARBA00004651"/>
    </source>
</evidence>
<dbReference type="GO" id="GO:0005886">
    <property type="term" value="C:plasma membrane"/>
    <property type="evidence" value="ECO:0007669"/>
    <property type="project" value="UniProtKB-SubCell"/>
</dbReference>
<keyword evidence="6 10" id="KW-0472">Membrane</keyword>
<accession>A0A443JH25</accession>
<evidence type="ECO:0000256" key="2">
    <source>
        <dbReference type="ARBA" id="ARBA00022448"/>
    </source>
</evidence>
<evidence type="ECO:0000313" key="12">
    <source>
        <dbReference type="EMBL" id="RWR19788.1"/>
    </source>
</evidence>
<evidence type="ECO:0000256" key="4">
    <source>
        <dbReference type="ARBA" id="ARBA00022692"/>
    </source>
</evidence>
<dbReference type="EMBL" id="SAUX01000014">
    <property type="protein sequence ID" value="RWR28570.1"/>
    <property type="molecule type" value="Genomic_DNA"/>
</dbReference>
<evidence type="ECO:0000313" key="16">
    <source>
        <dbReference type="Proteomes" id="UP000284476"/>
    </source>
</evidence>
<sequence length="106" mass="10909">MAWICLVAAGILEILWAYFMKRSEGFTLLIPSVITLAGMGASFGLLAFAMRSLPLGTAYSIWTGIGAAGAFVVGIVVLGEAVSPLRLLAAGLIVSGIVLMKLSGGH</sequence>
<dbReference type="EMBL" id="SAUY01000006">
    <property type="protein sequence ID" value="RWR33461.1"/>
    <property type="molecule type" value="Genomic_DNA"/>
</dbReference>
<keyword evidence="3" id="KW-1003">Cell membrane</keyword>
<evidence type="ECO:0000256" key="3">
    <source>
        <dbReference type="ARBA" id="ARBA00022475"/>
    </source>
</evidence>
<organism evidence="13 17">
    <name type="scientific">Paenirhodobacter populi</name>
    <dbReference type="NCBI Taxonomy" id="2306993"/>
    <lineage>
        <taxon>Bacteria</taxon>
        <taxon>Pseudomonadati</taxon>
        <taxon>Pseudomonadota</taxon>
        <taxon>Alphaproteobacteria</taxon>
        <taxon>Rhodobacterales</taxon>
        <taxon>Rhodobacter group</taxon>
        <taxon>Paenirhodobacter</taxon>
    </lineage>
</organism>
<dbReference type="EMBL" id="SAUZ01000014">
    <property type="protein sequence ID" value="RWR19788.1"/>
    <property type="molecule type" value="Genomic_DNA"/>
</dbReference>
<reference evidence="15 16" key="1">
    <citation type="submission" date="2019-01" db="EMBL/GenBank/DDBJ databases">
        <title>Sinorhodobacter populi sp. nov. isolated from the symptomatic bark tissue of Populus euramericana canker.</title>
        <authorList>
            <person name="Xu G."/>
        </authorList>
    </citation>
    <scope>NUCLEOTIDE SEQUENCE [LARGE SCALE GENOMIC DNA]</scope>
    <source>
        <strain evidence="14 15">07D10-4-3</strain>
        <strain evidence="11 18">2D-5</strain>
        <strain evidence="13 17">D19-10-3-21</strain>
        <strain evidence="12 16">SK2B-1</strain>
    </source>
</reference>
<dbReference type="Proteomes" id="UP000284451">
    <property type="component" value="Unassembled WGS sequence"/>
</dbReference>
<keyword evidence="18" id="KW-1185">Reference proteome</keyword>
<dbReference type="InterPro" id="IPR037185">
    <property type="entry name" value="EmrE-like"/>
</dbReference>
<feature type="transmembrane region" description="Helical" evidence="10">
    <location>
        <begin position="61"/>
        <end position="79"/>
    </location>
</feature>
<dbReference type="Proteomes" id="UP000284476">
    <property type="component" value="Unassembled WGS sequence"/>
</dbReference>
<gene>
    <name evidence="14" type="ORF">D2T29_07350</name>
    <name evidence="12" type="ORF">D2T30_12525</name>
    <name evidence="13" type="ORF">D2T31_12745</name>
    <name evidence="11" type="ORF">D2T33_04685</name>
</gene>
<comment type="subcellular location">
    <subcellularLocation>
        <location evidence="1 9">Cell membrane</location>
        <topology evidence="1 9">Multi-pass membrane protein</topology>
    </subcellularLocation>
</comment>
<evidence type="ECO:0000256" key="8">
    <source>
        <dbReference type="ARBA" id="ARBA00039168"/>
    </source>
</evidence>
<evidence type="ECO:0000313" key="13">
    <source>
        <dbReference type="EMBL" id="RWR28570.1"/>
    </source>
</evidence>
<evidence type="ECO:0000313" key="18">
    <source>
        <dbReference type="Proteomes" id="UP000285710"/>
    </source>
</evidence>
<reference evidence="15 16" key="2">
    <citation type="submission" date="2019-01" db="EMBL/GenBank/DDBJ databases">
        <authorList>
            <person name="Li Y."/>
        </authorList>
    </citation>
    <scope>NUCLEOTIDE SEQUENCE [LARGE SCALE GENOMIC DNA]</scope>
    <source>
        <strain evidence="14 15">07D10-4-3</strain>
        <strain evidence="11 18">2D-5</strain>
        <strain evidence="13 17">D19-10-3-21</strain>
        <strain evidence="12 16">SK2B-1</strain>
    </source>
</reference>
<dbReference type="EMBL" id="SAUW01000004">
    <property type="protein sequence ID" value="RWR13699.1"/>
    <property type="molecule type" value="Genomic_DNA"/>
</dbReference>
<evidence type="ECO:0000256" key="10">
    <source>
        <dbReference type="SAM" id="Phobius"/>
    </source>
</evidence>
<dbReference type="RefSeq" id="WP_128180635.1">
    <property type="nucleotide sequence ID" value="NZ_JBHRSO010000050.1"/>
</dbReference>
<dbReference type="InterPro" id="IPR045324">
    <property type="entry name" value="Small_multidrug_res"/>
</dbReference>
<protein>
    <recommendedName>
        <fullName evidence="8">Guanidinium exporter</fullName>
    </recommendedName>
</protein>
<evidence type="ECO:0000313" key="14">
    <source>
        <dbReference type="EMBL" id="RWR33461.1"/>
    </source>
</evidence>
<dbReference type="PANTHER" id="PTHR30561">
    <property type="entry name" value="SMR FAMILY PROTON-DEPENDENT DRUG EFFLUX TRANSPORTER SUGE"/>
    <property type="match status" value="1"/>
</dbReference>
<evidence type="ECO:0000256" key="9">
    <source>
        <dbReference type="RuleBase" id="RU003942"/>
    </source>
</evidence>
<keyword evidence="5 10" id="KW-1133">Transmembrane helix</keyword>
<dbReference type="Proteomes" id="UP000285710">
    <property type="component" value="Unassembled WGS sequence"/>
</dbReference>
<feature type="transmembrane region" description="Helical" evidence="10">
    <location>
        <begin position="85"/>
        <end position="102"/>
    </location>
</feature>
<keyword evidence="2" id="KW-0813">Transport</keyword>
<dbReference type="SUPFAM" id="SSF103481">
    <property type="entry name" value="Multidrug resistance efflux transporter EmrE"/>
    <property type="match status" value="1"/>
</dbReference>
<dbReference type="OrthoDB" id="9808638at2"/>
<evidence type="ECO:0000313" key="15">
    <source>
        <dbReference type="Proteomes" id="UP000284451"/>
    </source>
</evidence>
<accession>A0A443KL01</accession>
<evidence type="ECO:0000313" key="17">
    <source>
        <dbReference type="Proteomes" id="UP000285295"/>
    </source>
</evidence>